<dbReference type="Proteomes" id="UP000886595">
    <property type="component" value="Unassembled WGS sequence"/>
</dbReference>
<organism evidence="2 3">
    <name type="scientific">Brassica carinata</name>
    <name type="common">Ethiopian mustard</name>
    <name type="synonym">Abyssinian cabbage</name>
    <dbReference type="NCBI Taxonomy" id="52824"/>
    <lineage>
        <taxon>Eukaryota</taxon>
        <taxon>Viridiplantae</taxon>
        <taxon>Streptophyta</taxon>
        <taxon>Embryophyta</taxon>
        <taxon>Tracheophyta</taxon>
        <taxon>Spermatophyta</taxon>
        <taxon>Magnoliopsida</taxon>
        <taxon>eudicotyledons</taxon>
        <taxon>Gunneridae</taxon>
        <taxon>Pentapetalae</taxon>
        <taxon>rosids</taxon>
        <taxon>malvids</taxon>
        <taxon>Brassicales</taxon>
        <taxon>Brassicaceae</taxon>
        <taxon>Brassiceae</taxon>
        <taxon>Brassica</taxon>
    </lineage>
</organism>
<evidence type="ECO:0000313" key="3">
    <source>
        <dbReference type="Proteomes" id="UP000886595"/>
    </source>
</evidence>
<evidence type="ECO:0008006" key="4">
    <source>
        <dbReference type="Google" id="ProtNLM"/>
    </source>
</evidence>
<name>A0A8X7VBA2_BRACI</name>
<proteinExistence type="predicted"/>
<feature type="signal peptide" evidence="1">
    <location>
        <begin position="1"/>
        <end position="22"/>
    </location>
</feature>
<dbReference type="EMBL" id="JAAMPC010000006">
    <property type="protein sequence ID" value="KAG2308074.1"/>
    <property type="molecule type" value="Genomic_DNA"/>
</dbReference>
<gene>
    <name evidence="2" type="ORF">Bca52824_027822</name>
</gene>
<feature type="chain" id="PRO_5036503825" description="Secreted protein" evidence="1">
    <location>
        <begin position="23"/>
        <end position="95"/>
    </location>
</feature>
<accession>A0A8X7VBA2</accession>
<evidence type="ECO:0000256" key="1">
    <source>
        <dbReference type="SAM" id="SignalP"/>
    </source>
</evidence>
<keyword evidence="3" id="KW-1185">Reference proteome</keyword>
<reference evidence="2 3" key="1">
    <citation type="submission" date="2020-02" db="EMBL/GenBank/DDBJ databases">
        <authorList>
            <person name="Ma Q."/>
            <person name="Huang Y."/>
            <person name="Song X."/>
            <person name="Pei D."/>
        </authorList>
    </citation>
    <scope>NUCLEOTIDE SEQUENCE [LARGE SCALE GENOMIC DNA]</scope>
    <source>
        <strain evidence="2">Sxm20200214</strain>
        <tissue evidence="2">Leaf</tissue>
    </source>
</reference>
<keyword evidence="1" id="KW-0732">Signal</keyword>
<comment type="caution">
    <text evidence="2">The sequence shown here is derived from an EMBL/GenBank/DDBJ whole genome shotgun (WGS) entry which is preliminary data.</text>
</comment>
<dbReference type="AlphaFoldDB" id="A0A8X7VBA2"/>
<protein>
    <recommendedName>
        <fullName evidence="4">Secreted protein</fullName>
    </recommendedName>
</protein>
<evidence type="ECO:0000313" key="2">
    <source>
        <dbReference type="EMBL" id="KAG2308074.1"/>
    </source>
</evidence>
<sequence>MVLCSSTILFVALGLRLRPVSASVREECLLTAVAWVVPEGMARWGIVVVLGGVGFLVKSVDRVSPFRSTSFEFNLGLVSSGPLSGGLRGETWGLL</sequence>